<dbReference type="EMBL" id="UYYB01107053">
    <property type="protein sequence ID" value="VDM80004.1"/>
    <property type="molecule type" value="Genomic_DNA"/>
</dbReference>
<evidence type="ECO:0000256" key="1">
    <source>
        <dbReference type="SAM" id="SignalP"/>
    </source>
</evidence>
<proteinExistence type="predicted"/>
<dbReference type="Proteomes" id="UP000270094">
    <property type="component" value="Unassembled WGS sequence"/>
</dbReference>
<sequence>MKFLTLAIMMALLRMTTGPNGKPTDVATSAGLKGVFDGFSQFLGEESLEGGTRKQTVSDQRYCMGHRLV</sequence>
<evidence type="ECO:0000313" key="2">
    <source>
        <dbReference type="EMBL" id="VDM80004.1"/>
    </source>
</evidence>
<gene>
    <name evidence="2" type="ORF">SVUK_LOCUS15002</name>
</gene>
<keyword evidence="1" id="KW-0732">Signal</keyword>
<accession>A0A3P7JN08</accession>
<reference evidence="2 3" key="1">
    <citation type="submission" date="2018-11" db="EMBL/GenBank/DDBJ databases">
        <authorList>
            <consortium name="Pathogen Informatics"/>
        </authorList>
    </citation>
    <scope>NUCLEOTIDE SEQUENCE [LARGE SCALE GENOMIC DNA]</scope>
</reference>
<feature type="signal peptide" evidence="1">
    <location>
        <begin position="1"/>
        <end position="18"/>
    </location>
</feature>
<keyword evidence="3" id="KW-1185">Reference proteome</keyword>
<evidence type="ECO:0000313" key="3">
    <source>
        <dbReference type="Proteomes" id="UP000270094"/>
    </source>
</evidence>
<name>A0A3P7JN08_STRVU</name>
<feature type="chain" id="PRO_5018109159" evidence="1">
    <location>
        <begin position="19"/>
        <end position="69"/>
    </location>
</feature>
<protein>
    <submittedName>
        <fullName evidence="2">Uncharacterized protein</fullName>
    </submittedName>
</protein>
<dbReference type="AlphaFoldDB" id="A0A3P7JN08"/>
<organism evidence="2 3">
    <name type="scientific">Strongylus vulgaris</name>
    <name type="common">Blood worm</name>
    <dbReference type="NCBI Taxonomy" id="40348"/>
    <lineage>
        <taxon>Eukaryota</taxon>
        <taxon>Metazoa</taxon>
        <taxon>Ecdysozoa</taxon>
        <taxon>Nematoda</taxon>
        <taxon>Chromadorea</taxon>
        <taxon>Rhabditida</taxon>
        <taxon>Rhabditina</taxon>
        <taxon>Rhabditomorpha</taxon>
        <taxon>Strongyloidea</taxon>
        <taxon>Strongylidae</taxon>
        <taxon>Strongylus</taxon>
    </lineage>
</organism>